<feature type="transmembrane region" description="Helical" evidence="2">
    <location>
        <begin position="58"/>
        <end position="81"/>
    </location>
</feature>
<evidence type="ECO:0000259" key="3">
    <source>
        <dbReference type="Pfam" id="PF07916"/>
    </source>
</evidence>
<evidence type="ECO:0000313" key="4">
    <source>
        <dbReference type="EMBL" id="MBB3122163.1"/>
    </source>
</evidence>
<evidence type="ECO:0000313" key="5">
    <source>
        <dbReference type="Proteomes" id="UP000541535"/>
    </source>
</evidence>
<reference evidence="4 5" key="1">
    <citation type="submission" date="2020-08" db="EMBL/GenBank/DDBJ databases">
        <title>Genomic Encyclopedia of Type Strains, Phase III (KMG-III): the genomes of soil and plant-associated and newly described type strains.</title>
        <authorList>
            <person name="Whitman W."/>
        </authorList>
    </citation>
    <scope>NUCLEOTIDE SEQUENCE [LARGE SCALE GENOMIC DNA]</scope>
    <source>
        <strain evidence="4 5">CECT 8897</strain>
    </source>
</reference>
<feature type="region of interest" description="Disordered" evidence="1">
    <location>
        <begin position="581"/>
        <end position="603"/>
    </location>
</feature>
<keyword evidence="2" id="KW-0812">Transmembrane</keyword>
<comment type="caution">
    <text evidence="4">The sequence shown here is derived from an EMBL/GenBank/DDBJ whole genome shotgun (WGS) entry which is preliminary data.</text>
</comment>
<keyword evidence="5" id="KW-1185">Reference proteome</keyword>
<dbReference type="Proteomes" id="UP000541535">
    <property type="component" value="Unassembled WGS sequence"/>
</dbReference>
<keyword evidence="2" id="KW-0472">Membrane</keyword>
<dbReference type="AlphaFoldDB" id="A0A7W5BFT7"/>
<feature type="compositionally biased region" description="Polar residues" evidence="1">
    <location>
        <begin position="586"/>
        <end position="600"/>
    </location>
</feature>
<dbReference type="EMBL" id="JACHXD010000025">
    <property type="protein sequence ID" value="MBB3122163.1"/>
    <property type="molecule type" value="Genomic_DNA"/>
</dbReference>
<protein>
    <submittedName>
        <fullName evidence="4">Conjugal transfer mating pair stabilization protein TraG</fullName>
    </submittedName>
</protein>
<keyword evidence="2" id="KW-1133">Transmembrane helix</keyword>
<dbReference type="InterPro" id="IPR012931">
    <property type="entry name" value="TraG_N_Proteobacteria"/>
</dbReference>
<feature type="transmembrane region" description="Helical" evidence="2">
    <location>
        <begin position="374"/>
        <end position="395"/>
    </location>
</feature>
<feature type="transmembrane region" description="Helical" evidence="2">
    <location>
        <begin position="424"/>
        <end position="450"/>
    </location>
</feature>
<feature type="domain" description="TraG N-terminal Proteobacteria" evidence="3">
    <location>
        <begin position="3"/>
        <end position="463"/>
    </location>
</feature>
<evidence type="ECO:0000256" key="2">
    <source>
        <dbReference type="SAM" id="Phobius"/>
    </source>
</evidence>
<gene>
    <name evidence="4" type="ORF">FHS03_005260</name>
</gene>
<dbReference type="Pfam" id="PF07916">
    <property type="entry name" value="TraG_N"/>
    <property type="match status" value="1"/>
</dbReference>
<evidence type="ECO:0000256" key="1">
    <source>
        <dbReference type="SAM" id="MobiDB-lite"/>
    </source>
</evidence>
<dbReference type="RefSeq" id="WP_183443834.1">
    <property type="nucleotide sequence ID" value="NZ_JACHXD010000025.1"/>
</dbReference>
<feature type="transmembrane region" description="Helical" evidence="2">
    <location>
        <begin position="346"/>
        <end position="362"/>
    </location>
</feature>
<proteinExistence type="predicted"/>
<feature type="transmembrane region" description="Helical" evidence="2">
    <location>
        <begin position="32"/>
        <end position="51"/>
    </location>
</feature>
<organism evidence="4 5">
    <name type="scientific">Pseudoduganella violacea</name>
    <dbReference type="NCBI Taxonomy" id="1715466"/>
    <lineage>
        <taxon>Bacteria</taxon>
        <taxon>Pseudomonadati</taxon>
        <taxon>Pseudomonadota</taxon>
        <taxon>Betaproteobacteria</taxon>
        <taxon>Burkholderiales</taxon>
        <taxon>Oxalobacteraceae</taxon>
        <taxon>Telluria group</taxon>
        <taxon>Pseudoduganella</taxon>
    </lineage>
</organism>
<sequence length="816" mass="86611">MWEIFAYQNSDSLFGILNATAAIAGANTFKSALAIVAFCGFVAALVAYAIAPQRLQGWNWLVSVTLVLSVLFVPRVTVGIVDKTGSSAVRIVDNVPFGLAAFGSLTSTVGNTLTELYETAMQVLPGSANLPSELSYQKNGLLFGNRLIREASTVVFQSPSFRTDLITFINNCTIYDLASGHIPAEEFAASSDVWPMMSTPNPARFTPVTDATGMQVVAPCTEAYQRLNAQMPAQVGRIQGLLALRMNPTLSGMAASAVIAGQVQQAYLRNGIANAAASAADIIRQNAMINAVIDTSLLAGQRINDPASMLLAVGRAQAVAQTNAAWINQGKIAEQALPVIRNTIEAITYAIFPIVILLLLMTSGRETMMGLKNYVSVLIWIQLWPPLYAILNYMAMVYAARDMAAASAVGNGVNTLSLMTSSSIYSSAISGEAVVGYLTLSIPLIAWAGLKRMETFGSALIGNTQMLQSTVASASGTAASGNVSLGNTSMDQVTLAPTRNSAFFASHQDDVSGNTYTSNVISGLTAARALANEGPVSRIVDAKVTQQHVQAASKSVAAAQTESVAATREKAAALSDVLMHADSRTSGHSQATGTSATGSESMGERIGELQQIVKTVSAATGAGEQQVAAVGFGGSSFVGAKVPGALKVLSPFDAGIQLHAKGTKEYSASAQKQDQLIRSTLRSQDKAKFQQFADTLSRNSNAISSFVRDERSGHELAARFSETVARSERAEANLRTQQDFSESVSDAYQRGETFSKDLAKEPRNIKLFEELLRYEEQGSAAERIKMDSYLGNITKTPTVFTKNSNIPREALINSPF</sequence>
<accession>A0A7W5BFT7</accession>
<name>A0A7W5BFT7_9BURK</name>